<dbReference type="Pfam" id="PF13619">
    <property type="entry name" value="KTSC"/>
    <property type="match status" value="1"/>
</dbReference>
<evidence type="ECO:0000313" key="2">
    <source>
        <dbReference type="EMBL" id="SFC36023.1"/>
    </source>
</evidence>
<protein>
    <submittedName>
        <fullName evidence="2">Lysyl-tRNA synthetase, class 2</fullName>
    </submittedName>
</protein>
<reference evidence="2 3" key="1">
    <citation type="submission" date="2016-10" db="EMBL/GenBank/DDBJ databases">
        <authorList>
            <person name="de Groot N.N."/>
        </authorList>
    </citation>
    <scope>NUCLEOTIDE SEQUENCE [LARGE SCALE GENOMIC DNA]</scope>
    <source>
        <strain evidence="2 3">DSM 22900</strain>
    </source>
</reference>
<sequence>MPSSVIRYFDYHEVRHELVITFQTGAVYKYHDVPEEIYIGLQKARSKGKYFNKRISGTFSFERLSPPD</sequence>
<dbReference type="Proteomes" id="UP000199577">
    <property type="component" value="Unassembled WGS sequence"/>
</dbReference>
<keyword evidence="3" id="KW-1185">Reference proteome</keyword>
<organism evidence="2 3">
    <name type="scientific">Parapedobacter composti</name>
    <dbReference type="NCBI Taxonomy" id="623281"/>
    <lineage>
        <taxon>Bacteria</taxon>
        <taxon>Pseudomonadati</taxon>
        <taxon>Bacteroidota</taxon>
        <taxon>Sphingobacteriia</taxon>
        <taxon>Sphingobacteriales</taxon>
        <taxon>Sphingobacteriaceae</taxon>
        <taxon>Parapedobacter</taxon>
    </lineage>
</organism>
<keyword evidence="2" id="KW-0436">Ligase</keyword>
<evidence type="ECO:0000259" key="1">
    <source>
        <dbReference type="Pfam" id="PF13619"/>
    </source>
</evidence>
<gene>
    <name evidence="2" type="ORF">SAMN05421747_10989</name>
</gene>
<proteinExistence type="predicted"/>
<dbReference type="GO" id="GO:0004812">
    <property type="term" value="F:aminoacyl-tRNA ligase activity"/>
    <property type="evidence" value="ECO:0007669"/>
    <property type="project" value="UniProtKB-KW"/>
</dbReference>
<dbReference type="EMBL" id="FOLL01000009">
    <property type="protein sequence ID" value="SFC36023.1"/>
    <property type="molecule type" value="Genomic_DNA"/>
</dbReference>
<evidence type="ECO:0000313" key="3">
    <source>
        <dbReference type="Proteomes" id="UP000199577"/>
    </source>
</evidence>
<feature type="domain" description="KTSC" evidence="1">
    <location>
        <begin position="3"/>
        <end position="59"/>
    </location>
</feature>
<keyword evidence="2" id="KW-0030">Aminoacyl-tRNA synthetase</keyword>
<dbReference type="RefSeq" id="WP_090973725.1">
    <property type="nucleotide sequence ID" value="NZ_FOLL01000009.1"/>
</dbReference>
<name>A0A1I1IQJ5_9SPHI</name>
<dbReference type="OrthoDB" id="8450910at2"/>
<dbReference type="InterPro" id="IPR025309">
    <property type="entry name" value="KTSC_dom"/>
</dbReference>
<dbReference type="AlphaFoldDB" id="A0A1I1IQJ5"/>
<accession>A0A1I1IQJ5</accession>
<dbReference type="STRING" id="623281.SAMN05421747_10989"/>